<reference evidence="5" key="2">
    <citation type="submission" date="2025-09" db="UniProtKB">
        <authorList>
            <consortium name="Ensembl"/>
        </authorList>
    </citation>
    <scope>IDENTIFICATION</scope>
</reference>
<dbReference type="AlphaFoldDB" id="A0A8C6GBE5"/>
<proteinExistence type="inferred from homology"/>
<evidence type="ECO:0000256" key="3">
    <source>
        <dbReference type="ARBA" id="ARBA00030733"/>
    </source>
</evidence>
<feature type="chain" id="PRO_5034853991" description="Protein MIX23" evidence="4">
    <location>
        <begin position="27"/>
        <end position="158"/>
    </location>
</feature>
<evidence type="ECO:0000313" key="5">
    <source>
        <dbReference type="Ensembl" id="ENSMSIP00000003619.1"/>
    </source>
</evidence>
<sequence>ETGTSGGKRCIHLLLTFLELLKAMRTTDDRISHDLNATVPTASSAGKADASQTCKQPCEPLMAARVSRDRVVKNGLAQTSAAVNNLEKNKPPKNEERERFFKRDLVISSSEHDRYHQGWLLRVVSQPAGQGLWLVQPRLAKTSSLILLVIKQSTAILY</sequence>
<dbReference type="Proteomes" id="UP000694415">
    <property type="component" value="Unplaced"/>
</dbReference>
<evidence type="ECO:0000256" key="1">
    <source>
        <dbReference type="ARBA" id="ARBA00024204"/>
    </source>
</evidence>
<keyword evidence="6" id="KW-1185">Reference proteome</keyword>
<comment type="similarity">
    <text evidence="1">Belongs to the MIX23 family.</text>
</comment>
<dbReference type="InterPro" id="IPR019171">
    <property type="entry name" value="MIX23"/>
</dbReference>
<evidence type="ECO:0000313" key="6">
    <source>
        <dbReference type="Proteomes" id="UP000694415"/>
    </source>
</evidence>
<name>A0A8C6GBE5_MUSSI</name>
<dbReference type="PANTHER" id="PTHR31905:SF2">
    <property type="entry name" value="PROTEIN MIX23"/>
    <property type="match status" value="1"/>
</dbReference>
<dbReference type="Ensembl" id="ENSMSIT00000004565.1">
    <property type="protein sequence ID" value="ENSMSIP00000003619.1"/>
    <property type="gene ID" value="ENSMSIG00000003299.1"/>
</dbReference>
<dbReference type="GO" id="GO:0005758">
    <property type="term" value="C:mitochondrial intermembrane space"/>
    <property type="evidence" value="ECO:0007669"/>
    <property type="project" value="InterPro"/>
</dbReference>
<accession>A0A8C6GBE5</accession>
<keyword evidence="4" id="KW-0732">Signal</keyword>
<organism evidence="5 6">
    <name type="scientific">Mus spicilegus</name>
    <name type="common">Mound-building mouse</name>
    <dbReference type="NCBI Taxonomy" id="10103"/>
    <lineage>
        <taxon>Eukaryota</taxon>
        <taxon>Metazoa</taxon>
        <taxon>Chordata</taxon>
        <taxon>Craniata</taxon>
        <taxon>Vertebrata</taxon>
        <taxon>Euteleostomi</taxon>
        <taxon>Mammalia</taxon>
        <taxon>Eutheria</taxon>
        <taxon>Euarchontoglires</taxon>
        <taxon>Glires</taxon>
        <taxon>Rodentia</taxon>
        <taxon>Myomorpha</taxon>
        <taxon>Muroidea</taxon>
        <taxon>Muridae</taxon>
        <taxon>Murinae</taxon>
        <taxon>Mus</taxon>
        <taxon>Mus</taxon>
    </lineage>
</organism>
<evidence type="ECO:0000256" key="4">
    <source>
        <dbReference type="SAM" id="SignalP"/>
    </source>
</evidence>
<dbReference type="PANTHER" id="PTHR31905">
    <property type="entry name" value="COILED-COIL DOMAIN-CONTAINING PROTEIN 58"/>
    <property type="match status" value="1"/>
</dbReference>
<evidence type="ECO:0000256" key="2">
    <source>
        <dbReference type="ARBA" id="ARBA00024228"/>
    </source>
</evidence>
<feature type="signal peptide" evidence="4">
    <location>
        <begin position="1"/>
        <end position="26"/>
    </location>
</feature>
<protein>
    <recommendedName>
        <fullName evidence="2">Protein MIX23</fullName>
    </recommendedName>
    <alternativeName>
        <fullName evidence="3">Coiled-coil domain-containing protein 58</fullName>
    </alternativeName>
</protein>
<reference evidence="5" key="1">
    <citation type="submission" date="2025-08" db="UniProtKB">
        <authorList>
            <consortium name="Ensembl"/>
        </authorList>
    </citation>
    <scope>IDENTIFICATION</scope>
</reference>